<proteinExistence type="predicted"/>
<dbReference type="InterPro" id="IPR023210">
    <property type="entry name" value="NADP_OxRdtase_dom"/>
</dbReference>
<reference evidence="2" key="1">
    <citation type="submission" date="2022-08" db="EMBL/GenBank/DDBJ databases">
        <title>Draft genome sequencing of Roseisolibacter agri AW1220.</title>
        <authorList>
            <person name="Tobiishi Y."/>
            <person name="Tonouchi A."/>
        </authorList>
    </citation>
    <scope>NUCLEOTIDE SEQUENCE</scope>
    <source>
        <strain evidence="2">AW1220</strain>
    </source>
</reference>
<dbReference type="PANTHER" id="PTHR43312">
    <property type="entry name" value="D-THREO-ALDOSE 1-DEHYDROGENASE"/>
    <property type="match status" value="1"/>
</dbReference>
<dbReference type="EMBL" id="BRXS01000005">
    <property type="protein sequence ID" value="GLC26923.1"/>
    <property type="molecule type" value="Genomic_DNA"/>
</dbReference>
<sequence length="314" mass="34050">MPDDLTPFPRRPLGRTGFEASILGIGDLADRSVPLEQCAATLRRAVDAGLNVVDTAPNYEDGYSEQVVGHALRGVRERAFVITKIDDLTDPVAPQLEESLARLRMEHVDALVFHNLSDLDVFHTLMEPGGGFAQLADCVAQGRTRFRGISSHSPEVLHAAITAGVCDVAMFPLGPFVDERYVAETLPLARAHGVATVCFKTFGAGKLLGDVLGYNQPLQLRPRGKLSSGGANATLDDAPTLPRLTVEECLHYTLTLDPDVALLGLSFPNEQDQAFAAARRFAPMSDAVMADVRRRAVEARRDKGPCWWNPDPLA</sequence>
<dbReference type="PANTHER" id="PTHR43312:SF1">
    <property type="entry name" value="NADP-DEPENDENT OXIDOREDUCTASE DOMAIN-CONTAINING PROTEIN"/>
    <property type="match status" value="1"/>
</dbReference>
<dbReference type="Gene3D" id="3.20.20.100">
    <property type="entry name" value="NADP-dependent oxidoreductase domain"/>
    <property type="match status" value="1"/>
</dbReference>
<dbReference type="SUPFAM" id="SSF51430">
    <property type="entry name" value="NAD(P)-linked oxidoreductase"/>
    <property type="match status" value="1"/>
</dbReference>
<name>A0AA37VBV1_9BACT</name>
<gene>
    <name evidence="2" type="ORF">rosag_34360</name>
</gene>
<feature type="domain" description="NADP-dependent oxidoreductase" evidence="1">
    <location>
        <begin position="23"/>
        <end position="223"/>
    </location>
</feature>
<organism evidence="2 3">
    <name type="scientific">Roseisolibacter agri</name>
    <dbReference type="NCBI Taxonomy" id="2014610"/>
    <lineage>
        <taxon>Bacteria</taxon>
        <taxon>Pseudomonadati</taxon>
        <taxon>Gemmatimonadota</taxon>
        <taxon>Gemmatimonadia</taxon>
        <taxon>Gemmatimonadales</taxon>
        <taxon>Gemmatimonadaceae</taxon>
        <taxon>Roseisolibacter</taxon>
    </lineage>
</organism>
<dbReference type="CDD" id="cd19100">
    <property type="entry name" value="AKR_unchar"/>
    <property type="match status" value="1"/>
</dbReference>
<accession>A0AA37VBV1</accession>
<dbReference type="Pfam" id="PF00248">
    <property type="entry name" value="Aldo_ket_red"/>
    <property type="match status" value="1"/>
</dbReference>
<evidence type="ECO:0000259" key="1">
    <source>
        <dbReference type="Pfam" id="PF00248"/>
    </source>
</evidence>
<protein>
    <recommendedName>
        <fullName evidence="1">NADP-dependent oxidoreductase domain-containing protein</fullName>
    </recommendedName>
</protein>
<keyword evidence="3" id="KW-1185">Reference proteome</keyword>
<dbReference type="InterPro" id="IPR053135">
    <property type="entry name" value="AKR2_Oxidoreductase"/>
</dbReference>
<evidence type="ECO:0000313" key="2">
    <source>
        <dbReference type="EMBL" id="GLC26923.1"/>
    </source>
</evidence>
<dbReference type="InterPro" id="IPR036812">
    <property type="entry name" value="NAD(P)_OxRdtase_dom_sf"/>
</dbReference>
<dbReference type="RefSeq" id="WP_284351373.1">
    <property type="nucleotide sequence ID" value="NZ_BRXS01000005.1"/>
</dbReference>
<evidence type="ECO:0000313" key="3">
    <source>
        <dbReference type="Proteomes" id="UP001161325"/>
    </source>
</evidence>
<comment type="caution">
    <text evidence="2">The sequence shown here is derived from an EMBL/GenBank/DDBJ whole genome shotgun (WGS) entry which is preliminary data.</text>
</comment>
<dbReference type="AlphaFoldDB" id="A0AA37VBV1"/>
<dbReference type="Proteomes" id="UP001161325">
    <property type="component" value="Unassembled WGS sequence"/>
</dbReference>